<sequence length="410" mass="46505">MTNLSMYCDRAIEGIIRTGNPNKWESIIDDTESMLTSWKEKERRGNLISELLRVQSKIAKHQEQFKSCSNIEETLELFLFRWYLLGETEFILEDDAQLVEAAFGRIRILGNKAITTLDEPFVLRAAKNYFMEKDPLFIKAAERAMITSTNASVHGTMWETCMPPVFIETFRAMPLSKWPLPSGNSIPEELRGDVTIVGYNKQEQLAITYHDISTHGFMEAHVNGNSMRGDKSIPPFYFPSPRVSGPDIIFIVSVNGKKIPIFVQLKLRVRLPLVDAEAALATTSDEYMQEKINKEHQKEQISKKGTAASEPPSLQDLCPSGVYISMIIAYPAEVIRFQRPDPDPELGSNPSQGLKRVVINVDDSNFGAIFPARHVRFLDKLKKFKRRAEVDEEPSPSKKAHLRKSNTNDL</sequence>
<feature type="region of interest" description="Disordered" evidence="1">
    <location>
        <begin position="386"/>
        <end position="410"/>
    </location>
</feature>
<dbReference type="GeneID" id="33562975"/>
<evidence type="ECO:0000256" key="1">
    <source>
        <dbReference type="SAM" id="MobiDB-lite"/>
    </source>
</evidence>
<protein>
    <submittedName>
        <fullName evidence="2">Uncharacterized protein</fullName>
    </submittedName>
</protein>
<reference evidence="2 3" key="1">
    <citation type="submission" date="2016-07" db="EMBL/GenBank/DDBJ databases">
        <title>Pervasive Adenine N6-methylation of Active Genes in Fungi.</title>
        <authorList>
            <consortium name="DOE Joint Genome Institute"/>
            <person name="Mondo S.J."/>
            <person name="Dannebaum R.O."/>
            <person name="Kuo R.C."/>
            <person name="Labutti K."/>
            <person name="Haridas S."/>
            <person name="Kuo A."/>
            <person name="Salamov A."/>
            <person name="Ahrendt S.R."/>
            <person name="Lipzen A."/>
            <person name="Sullivan W."/>
            <person name="Andreopoulos W.B."/>
            <person name="Clum A."/>
            <person name="Lindquist E."/>
            <person name="Daum C."/>
            <person name="Ramamoorthy G.K."/>
            <person name="Gryganskyi A."/>
            <person name="Culley D."/>
            <person name="Magnuson J.K."/>
            <person name="James T.Y."/>
            <person name="O'Malley M.A."/>
            <person name="Stajich J.E."/>
            <person name="Spatafora J.W."/>
            <person name="Visel A."/>
            <person name="Grigoriev I.V."/>
        </authorList>
    </citation>
    <scope>NUCLEOTIDE SEQUENCE [LARGE SCALE GENOMIC DNA]</scope>
    <source>
        <strain evidence="2 3">NRRL 3116</strain>
    </source>
</reference>
<dbReference type="OrthoDB" id="2393824at2759"/>
<dbReference type="RefSeq" id="XP_021875010.1">
    <property type="nucleotide sequence ID" value="XM_022021131.1"/>
</dbReference>
<evidence type="ECO:0000313" key="2">
    <source>
        <dbReference type="EMBL" id="ORY88700.1"/>
    </source>
</evidence>
<proteinExistence type="predicted"/>
<dbReference type="InParanoid" id="A0A1Y2FXD4"/>
<gene>
    <name evidence="2" type="ORF">BCR41DRAFT_31340</name>
</gene>
<name>A0A1Y2FXD4_9FUNG</name>
<comment type="caution">
    <text evidence="2">The sequence shown here is derived from an EMBL/GenBank/DDBJ whole genome shotgun (WGS) entry which is preliminary data.</text>
</comment>
<keyword evidence="3" id="KW-1185">Reference proteome</keyword>
<dbReference type="EMBL" id="MCFF01000123">
    <property type="protein sequence ID" value="ORY88700.1"/>
    <property type="molecule type" value="Genomic_DNA"/>
</dbReference>
<dbReference type="AlphaFoldDB" id="A0A1Y2FXD4"/>
<accession>A0A1Y2FXD4</accession>
<feature type="region of interest" description="Disordered" evidence="1">
    <location>
        <begin position="294"/>
        <end position="313"/>
    </location>
</feature>
<organism evidence="2 3">
    <name type="scientific">Lobosporangium transversale</name>
    <dbReference type="NCBI Taxonomy" id="64571"/>
    <lineage>
        <taxon>Eukaryota</taxon>
        <taxon>Fungi</taxon>
        <taxon>Fungi incertae sedis</taxon>
        <taxon>Mucoromycota</taxon>
        <taxon>Mortierellomycotina</taxon>
        <taxon>Mortierellomycetes</taxon>
        <taxon>Mortierellales</taxon>
        <taxon>Mortierellaceae</taxon>
        <taxon>Lobosporangium</taxon>
    </lineage>
</organism>
<evidence type="ECO:0000313" key="3">
    <source>
        <dbReference type="Proteomes" id="UP000193648"/>
    </source>
</evidence>
<dbReference type="Proteomes" id="UP000193648">
    <property type="component" value="Unassembled WGS sequence"/>
</dbReference>